<gene>
    <name evidence="11" type="primary">20195185</name>
    <name evidence="10" type="ORF">HELRODRAFT_110575</name>
</gene>
<evidence type="ECO:0000259" key="9">
    <source>
        <dbReference type="PROSITE" id="PS51194"/>
    </source>
</evidence>
<dbReference type="Pfam" id="PF00271">
    <property type="entry name" value="Helicase_C"/>
    <property type="match status" value="1"/>
</dbReference>
<dbReference type="Proteomes" id="UP000015101">
    <property type="component" value="Unassembled WGS sequence"/>
</dbReference>
<feature type="compositionally biased region" description="Low complexity" evidence="7">
    <location>
        <begin position="371"/>
        <end position="382"/>
    </location>
</feature>
<dbReference type="STRING" id="6412.T1EF33"/>
<dbReference type="InterPro" id="IPR014001">
    <property type="entry name" value="Helicase_ATP-bd"/>
</dbReference>
<dbReference type="Gene3D" id="3.40.50.300">
    <property type="entry name" value="P-loop containing nucleotide triphosphate hydrolases"/>
    <property type="match status" value="2"/>
</dbReference>
<dbReference type="RefSeq" id="XP_009014357.1">
    <property type="nucleotide sequence ID" value="XM_009016109.1"/>
</dbReference>
<dbReference type="InterPro" id="IPR050079">
    <property type="entry name" value="DEAD_box_RNA_helicase"/>
</dbReference>
<evidence type="ECO:0000256" key="5">
    <source>
        <dbReference type="ARBA" id="ARBA00022806"/>
    </source>
</evidence>
<feature type="compositionally biased region" description="Acidic residues" evidence="7">
    <location>
        <begin position="723"/>
        <end position="734"/>
    </location>
</feature>
<evidence type="ECO:0000313" key="10">
    <source>
        <dbReference type="EMBL" id="ESO07746.1"/>
    </source>
</evidence>
<dbReference type="eggNOG" id="KOG0331">
    <property type="taxonomic scope" value="Eukaryota"/>
</dbReference>
<evidence type="ECO:0000256" key="2">
    <source>
        <dbReference type="ARBA" id="ARBA00006517"/>
    </source>
</evidence>
<dbReference type="SMART" id="SM00490">
    <property type="entry name" value="HELICc"/>
    <property type="match status" value="1"/>
</dbReference>
<protein>
    <submittedName>
        <fullName evidence="10 11">Uncharacterized protein</fullName>
    </submittedName>
</protein>
<feature type="region of interest" description="Disordered" evidence="7">
    <location>
        <begin position="368"/>
        <end position="410"/>
    </location>
</feature>
<name>T1EF33_HELRO</name>
<dbReference type="OrthoDB" id="4255at2759"/>
<dbReference type="Pfam" id="PF08152">
    <property type="entry name" value="GUCT"/>
    <property type="match status" value="1"/>
</dbReference>
<dbReference type="CDD" id="cd18787">
    <property type="entry name" value="SF2_C_DEAD"/>
    <property type="match status" value="1"/>
</dbReference>
<dbReference type="SUPFAM" id="SSF52540">
    <property type="entry name" value="P-loop containing nucleoside triphosphate hydrolases"/>
    <property type="match status" value="1"/>
</dbReference>
<dbReference type="PANTHER" id="PTHR47959">
    <property type="entry name" value="ATP-DEPENDENT RNA HELICASE RHLE-RELATED"/>
    <property type="match status" value="1"/>
</dbReference>
<evidence type="ECO:0000259" key="8">
    <source>
        <dbReference type="PROSITE" id="PS51192"/>
    </source>
</evidence>
<keyword evidence="4" id="KW-0378">Hydrolase</keyword>
<dbReference type="KEGG" id="hro:HELRODRAFT_110575"/>
<dbReference type="GO" id="GO:0005524">
    <property type="term" value="F:ATP binding"/>
    <property type="evidence" value="ECO:0007669"/>
    <property type="project" value="UniProtKB-KW"/>
</dbReference>
<proteinExistence type="inferred from homology"/>
<dbReference type="PROSITE" id="PS51194">
    <property type="entry name" value="HELICASE_CTER"/>
    <property type="match status" value="1"/>
</dbReference>
<feature type="compositionally biased region" description="Basic and acidic residues" evidence="7">
    <location>
        <begin position="782"/>
        <end position="791"/>
    </location>
</feature>
<dbReference type="EMBL" id="AMQM01003513">
    <property type="status" value="NOT_ANNOTATED_CDS"/>
    <property type="molecule type" value="Genomic_DNA"/>
</dbReference>
<dbReference type="EMBL" id="AMQM01003514">
    <property type="status" value="NOT_ANNOTATED_CDS"/>
    <property type="molecule type" value="Genomic_DNA"/>
</dbReference>
<keyword evidence="3" id="KW-0547">Nucleotide-binding</keyword>
<evidence type="ECO:0000313" key="11">
    <source>
        <dbReference type="EnsemblMetazoa" id="HelroP110575"/>
    </source>
</evidence>
<dbReference type="SMART" id="SM00487">
    <property type="entry name" value="DEXDc"/>
    <property type="match status" value="1"/>
</dbReference>
<dbReference type="SUPFAM" id="SSF54928">
    <property type="entry name" value="RNA-binding domain, RBD"/>
    <property type="match status" value="1"/>
</dbReference>
<dbReference type="Gene3D" id="3.30.70.2280">
    <property type="match status" value="1"/>
</dbReference>
<keyword evidence="12" id="KW-1185">Reference proteome</keyword>
<dbReference type="GO" id="GO:0016787">
    <property type="term" value="F:hydrolase activity"/>
    <property type="evidence" value="ECO:0007669"/>
    <property type="project" value="UniProtKB-KW"/>
</dbReference>
<dbReference type="GO" id="GO:0005737">
    <property type="term" value="C:cytoplasm"/>
    <property type="evidence" value="ECO:0007669"/>
    <property type="project" value="UniProtKB-SubCell"/>
</dbReference>
<keyword evidence="5" id="KW-0347">Helicase</keyword>
<reference evidence="12" key="1">
    <citation type="submission" date="2012-12" db="EMBL/GenBank/DDBJ databases">
        <authorList>
            <person name="Hellsten U."/>
            <person name="Grimwood J."/>
            <person name="Chapman J.A."/>
            <person name="Shapiro H."/>
            <person name="Aerts A."/>
            <person name="Otillar R.P."/>
            <person name="Terry A.Y."/>
            <person name="Boore J.L."/>
            <person name="Simakov O."/>
            <person name="Marletaz F."/>
            <person name="Cho S.-J."/>
            <person name="Edsinger-Gonzales E."/>
            <person name="Havlak P."/>
            <person name="Kuo D.-H."/>
            <person name="Larsson T."/>
            <person name="Lv J."/>
            <person name="Arendt D."/>
            <person name="Savage R."/>
            <person name="Osoegawa K."/>
            <person name="de Jong P."/>
            <person name="Lindberg D.R."/>
            <person name="Seaver E.C."/>
            <person name="Weisblat D.A."/>
            <person name="Putnam N.H."/>
            <person name="Grigoriev I.V."/>
            <person name="Rokhsar D.S."/>
        </authorList>
    </citation>
    <scope>NUCLEOTIDE SEQUENCE</scope>
</reference>
<feature type="compositionally biased region" description="Basic and acidic residues" evidence="7">
    <location>
        <begin position="745"/>
        <end position="762"/>
    </location>
</feature>
<dbReference type="EMBL" id="KB096183">
    <property type="protein sequence ID" value="ESO07746.1"/>
    <property type="molecule type" value="Genomic_DNA"/>
</dbReference>
<dbReference type="HOGENOM" id="CLU_003041_20_0_1"/>
<evidence type="ECO:0000313" key="12">
    <source>
        <dbReference type="Proteomes" id="UP000015101"/>
    </source>
</evidence>
<feature type="domain" description="Helicase C-terminal" evidence="9">
    <location>
        <begin position="411"/>
        <end position="558"/>
    </location>
</feature>
<reference evidence="10 12" key="2">
    <citation type="journal article" date="2013" name="Nature">
        <title>Insights into bilaterian evolution from three spiralian genomes.</title>
        <authorList>
            <person name="Simakov O."/>
            <person name="Marletaz F."/>
            <person name="Cho S.J."/>
            <person name="Edsinger-Gonzales E."/>
            <person name="Havlak P."/>
            <person name="Hellsten U."/>
            <person name="Kuo D.H."/>
            <person name="Larsson T."/>
            <person name="Lv J."/>
            <person name="Arendt D."/>
            <person name="Savage R."/>
            <person name="Osoegawa K."/>
            <person name="de Jong P."/>
            <person name="Grimwood J."/>
            <person name="Chapman J.A."/>
            <person name="Shapiro H."/>
            <person name="Aerts A."/>
            <person name="Otillar R.P."/>
            <person name="Terry A.Y."/>
            <person name="Boore J.L."/>
            <person name="Grigoriev I.V."/>
            <person name="Lindberg D.R."/>
            <person name="Seaver E.C."/>
            <person name="Weisblat D.A."/>
            <person name="Putnam N.H."/>
            <person name="Rokhsar D.S."/>
        </authorList>
    </citation>
    <scope>NUCLEOTIDE SEQUENCE</scope>
</reference>
<dbReference type="Pfam" id="PF00270">
    <property type="entry name" value="DEAD"/>
    <property type="match status" value="1"/>
</dbReference>
<dbReference type="PANTHER" id="PTHR47959:SF19">
    <property type="entry name" value="NUCLEOLAR RNA HELICASE 2-A"/>
    <property type="match status" value="1"/>
</dbReference>
<dbReference type="GeneID" id="20195185"/>
<dbReference type="AlphaFoldDB" id="T1EF33"/>
<dbReference type="GO" id="GO:0003729">
    <property type="term" value="F:mRNA binding"/>
    <property type="evidence" value="ECO:0000318"/>
    <property type="project" value="GO_Central"/>
</dbReference>
<dbReference type="InParanoid" id="T1EF33"/>
<reference evidence="11" key="3">
    <citation type="submission" date="2015-06" db="UniProtKB">
        <authorList>
            <consortium name="EnsemblMetazoa"/>
        </authorList>
    </citation>
    <scope>IDENTIFICATION</scope>
</reference>
<evidence type="ECO:0000256" key="7">
    <source>
        <dbReference type="SAM" id="MobiDB-lite"/>
    </source>
</evidence>
<comment type="subcellular location">
    <subcellularLocation>
        <location evidence="1">Cytoplasm</location>
    </subcellularLocation>
</comment>
<feature type="domain" description="Helicase ATP-binding" evidence="8">
    <location>
        <begin position="145"/>
        <end position="327"/>
    </location>
</feature>
<evidence type="ECO:0000256" key="4">
    <source>
        <dbReference type="ARBA" id="ARBA00022801"/>
    </source>
</evidence>
<dbReference type="GO" id="GO:0005730">
    <property type="term" value="C:nucleolus"/>
    <property type="evidence" value="ECO:0000318"/>
    <property type="project" value="GO_Central"/>
</dbReference>
<dbReference type="InterPro" id="IPR011545">
    <property type="entry name" value="DEAD/DEAH_box_helicase_dom"/>
</dbReference>
<dbReference type="InterPro" id="IPR035979">
    <property type="entry name" value="RBD_domain_sf"/>
</dbReference>
<feature type="region of interest" description="Disordered" evidence="7">
    <location>
        <begin position="720"/>
        <end position="803"/>
    </location>
</feature>
<comment type="similarity">
    <text evidence="2">Belongs to the DEAD box helicase family. DDX21/DDX50 subfamily.</text>
</comment>
<dbReference type="EnsemblMetazoa" id="HelroT110575">
    <property type="protein sequence ID" value="HelroP110575"/>
    <property type="gene ID" value="HelroG110575"/>
</dbReference>
<evidence type="ECO:0000256" key="1">
    <source>
        <dbReference type="ARBA" id="ARBA00004496"/>
    </source>
</evidence>
<evidence type="ECO:0000256" key="6">
    <source>
        <dbReference type="ARBA" id="ARBA00022840"/>
    </source>
</evidence>
<sequence>MFCKSVCNVQRALTKSAACHLYKNNFLRLIATTSAHYHHYYDRNFLHCTSKVGVSNLSSSRSIHRNHFRSGLTATLDDDDGEPSKEILKNNYKSSNSQPQWIEALDVVDEKKGSFDNFQQLSKETIAKLQSMGIKYFFPVQSNTFDAIYEEYDVIVQARTGSGKTMSYAVPLVEKLLKQSDSNANNRRRLPKMLVLTPTRELANQVSSVVSSLTSRLNVAAVYGGAAIVTQENQLRRGADIVVGTPGRILDLISRRSLDLAQLNHVVLDEVDRMLDMGFADDVDDILKNRYRKDDRENNPQTLLFSATVPTWVQQTARKYLSRDIKMIDLIGRNANKTAVTVKHTAMLCSTSDRVSAITDILTKHGRHHYNNNSSSTTNVDNNKTDDSIVDSDRVNDDNNNISGDDDSNVDVDDSTPRILVFCQTKREVDEIGACKQLRGRVATLHGDISQVQREISLKKFKNGKVDCLVATDVAARGLDIPDVDVVIQCSPPQDVESYIHRSGRTGRAGKSGECIMLYTPEEVEDVLKVEKIAGFTFNKMNFQRSMQTMKLDVLRMINNVSSSTNKKFAGIASELTKEVGMDRLLSSAIAVMCGFEQKSLITLQPGLLTLQVASDKSRISTKTQAWSHLNNILSESTTRDIRNLRLCSDYKSFVFDIPSRHEEKMMREFETIINSNSYRLTTPEHLPSIVQSDITNVTRSSSFSPFNRHRSGFNRSRWTNEREDDDEDDDNDDDNHGKFSRLSHSYDNKYNRYKRDGDYRGGRGGFASYGRFGNKWLGDNRGGRENGDFKLKHRRSLSDQDD</sequence>
<keyword evidence="6" id="KW-0067">ATP-binding</keyword>
<organism evidence="11 12">
    <name type="scientific">Helobdella robusta</name>
    <name type="common">Californian leech</name>
    <dbReference type="NCBI Taxonomy" id="6412"/>
    <lineage>
        <taxon>Eukaryota</taxon>
        <taxon>Metazoa</taxon>
        <taxon>Spiralia</taxon>
        <taxon>Lophotrochozoa</taxon>
        <taxon>Annelida</taxon>
        <taxon>Clitellata</taxon>
        <taxon>Hirudinea</taxon>
        <taxon>Rhynchobdellida</taxon>
        <taxon>Glossiphoniidae</taxon>
        <taxon>Helobdella</taxon>
    </lineage>
</organism>
<feature type="compositionally biased region" description="Basic and acidic residues" evidence="7">
    <location>
        <begin position="383"/>
        <end position="397"/>
    </location>
</feature>
<dbReference type="PROSITE" id="PS51192">
    <property type="entry name" value="HELICASE_ATP_BIND_1"/>
    <property type="match status" value="1"/>
</dbReference>
<dbReference type="InterPro" id="IPR001650">
    <property type="entry name" value="Helicase_C-like"/>
</dbReference>
<evidence type="ECO:0000256" key="3">
    <source>
        <dbReference type="ARBA" id="ARBA00022741"/>
    </source>
</evidence>
<dbReference type="InterPro" id="IPR027417">
    <property type="entry name" value="P-loop_NTPase"/>
</dbReference>
<dbReference type="CTD" id="20195185"/>
<dbReference type="GO" id="GO:0003724">
    <property type="term" value="F:RNA helicase activity"/>
    <property type="evidence" value="ECO:0000318"/>
    <property type="project" value="GO_Central"/>
</dbReference>
<dbReference type="InterPro" id="IPR012562">
    <property type="entry name" value="GUCT"/>
</dbReference>
<accession>T1EF33</accession>